<keyword evidence="2" id="KW-0946">Virion</keyword>
<dbReference type="EMBL" id="JAATLK010000001">
    <property type="protein sequence ID" value="NIZ47216.1"/>
    <property type="molecule type" value="Genomic_DNA"/>
</dbReference>
<dbReference type="SUPFAM" id="SSF51269">
    <property type="entry name" value="AFP III-like domain"/>
    <property type="match status" value="1"/>
</dbReference>
<evidence type="ECO:0000313" key="2">
    <source>
        <dbReference type="EMBL" id="NIZ47216.1"/>
    </source>
</evidence>
<sequence length="356" mass="39426">MENNHITVIAELGTNHLGDLDKARNMIAAAAKAGADMIKFQWVIAGEILHPRVGMVPLPGGSVSLYERFKELERPKEFYIELKRIVEEEFHLGFLCTPFGVESAKMLAEIGAKSFKIASPELNHYPLIKTCAGYKLPLYMSLGVSHIRDIELALEHVDRNNTTLLHCVTAYPAAPEDYNLRQLPHLSKLFGTSIGVSDHTKDPYLVPILAMTQGATVVEKHMCLSHSDDGLDDPIALEPDAFASMVEMIRMAEVYPEAAFAQLAYDYGMERLEAVLGTGFKCLAPSEEQNYGRTNRSICALFDLEAGTVLTVDNTSLLRVEKELQPGLHPCHYDTVLGRTLKKAVRAGDGITWDQL</sequence>
<dbReference type="InterPro" id="IPR051690">
    <property type="entry name" value="PseI-like"/>
</dbReference>
<organism evidence="2 3">
    <name type="scientific">Entomospira nematocerorum</name>
    <dbReference type="NCBI Taxonomy" id="2719987"/>
    <lineage>
        <taxon>Bacteria</taxon>
        <taxon>Pseudomonadati</taxon>
        <taxon>Spirochaetota</taxon>
        <taxon>Spirochaetia</taxon>
        <taxon>Spirochaetales</taxon>
        <taxon>Spirochaetaceae</taxon>
        <taxon>Entomospira</taxon>
    </lineage>
</organism>
<dbReference type="CDD" id="cd11615">
    <property type="entry name" value="SAF_NeuB_like"/>
    <property type="match status" value="1"/>
</dbReference>
<dbReference type="Gene3D" id="3.90.1210.10">
    <property type="entry name" value="Antifreeze-like/N-acetylneuraminic acid synthase C-terminal domain"/>
    <property type="match status" value="1"/>
</dbReference>
<keyword evidence="2" id="KW-0167">Capsid protein</keyword>
<dbReference type="InterPro" id="IPR013132">
    <property type="entry name" value="PseI/NeuA/B-like_N"/>
</dbReference>
<dbReference type="PANTHER" id="PTHR42966:SF1">
    <property type="entry name" value="SIALIC ACID SYNTHASE"/>
    <property type="match status" value="1"/>
</dbReference>
<dbReference type="GO" id="GO:0047444">
    <property type="term" value="F:N-acylneuraminate-9-phosphate synthase activity"/>
    <property type="evidence" value="ECO:0007669"/>
    <property type="project" value="TreeGrafter"/>
</dbReference>
<evidence type="ECO:0000259" key="1">
    <source>
        <dbReference type="PROSITE" id="PS50844"/>
    </source>
</evidence>
<dbReference type="GO" id="GO:0016051">
    <property type="term" value="P:carbohydrate biosynthetic process"/>
    <property type="evidence" value="ECO:0007669"/>
    <property type="project" value="InterPro"/>
</dbReference>
<dbReference type="InterPro" id="IPR013974">
    <property type="entry name" value="SAF"/>
</dbReference>
<gene>
    <name evidence="2" type="ORF">HCT46_04715</name>
</gene>
<feature type="domain" description="AFP-like" evidence="1">
    <location>
        <begin position="297"/>
        <end position="356"/>
    </location>
</feature>
<evidence type="ECO:0000313" key="3">
    <source>
        <dbReference type="Proteomes" id="UP000752013"/>
    </source>
</evidence>
<dbReference type="InterPro" id="IPR057736">
    <property type="entry name" value="SAF_PseI/NeuA/NeuB"/>
</dbReference>
<dbReference type="Pfam" id="PF08666">
    <property type="entry name" value="SAF"/>
    <property type="match status" value="1"/>
</dbReference>
<proteinExistence type="predicted"/>
<dbReference type="SUPFAM" id="SSF51569">
    <property type="entry name" value="Aldolase"/>
    <property type="match status" value="1"/>
</dbReference>
<dbReference type="RefSeq" id="WP_167703637.1">
    <property type="nucleotide sequence ID" value="NZ_CP118168.1"/>
</dbReference>
<dbReference type="PANTHER" id="PTHR42966">
    <property type="entry name" value="N-ACETYLNEURAMINATE SYNTHASE"/>
    <property type="match status" value="1"/>
</dbReference>
<dbReference type="Proteomes" id="UP000752013">
    <property type="component" value="Unassembled WGS sequence"/>
</dbReference>
<dbReference type="InterPro" id="IPR013785">
    <property type="entry name" value="Aldolase_TIM"/>
</dbReference>
<name>A0A968GG65_9SPIO</name>
<accession>A0A968GG65</accession>
<dbReference type="AlphaFoldDB" id="A0A968GG65"/>
<dbReference type="InterPro" id="IPR036732">
    <property type="entry name" value="AFP_Neu5c_C_sf"/>
</dbReference>
<keyword evidence="3" id="KW-1185">Reference proteome</keyword>
<reference evidence="2" key="1">
    <citation type="submission" date="2020-03" db="EMBL/GenBank/DDBJ databases">
        <title>Spirochaetal bacteria isolated from arthropods constitute a novel genus Entomospira genus novum within the order Spirochaetales.</title>
        <authorList>
            <person name="Grana-Miraglia L."/>
            <person name="Sikutova S."/>
            <person name="Fingerle V."/>
            <person name="Sing A."/>
            <person name="Castillo-Ramirez S."/>
            <person name="Margos G."/>
            <person name="Rudolf I."/>
        </authorList>
    </citation>
    <scope>NUCLEOTIDE SEQUENCE</scope>
    <source>
        <strain evidence="2">BR208</strain>
    </source>
</reference>
<comment type="caution">
    <text evidence="2">The sequence shown here is derived from an EMBL/GenBank/DDBJ whole genome shotgun (WGS) entry which is preliminary data.</text>
</comment>
<dbReference type="Pfam" id="PF03102">
    <property type="entry name" value="NeuB"/>
    <property type="match status" value="1"/>
</dbReference>
<protein>
    <submittedName>
        <fullName evidence="2">Spore coat protein</fullName>
    </submittedName>
</protein>
<dbReference type="PROSITE" id="PS50844">
    <property type="entry name" value="AFP_LIKE"/>
    <property type="match status" value="1"/>
</dbReference>
<dbReference type="Gene3D" id="3.20.20.70">
    <property type="entry name" value="Aldolase class I"/>
    <property type="match status" value="1"/>
</dbReference>
<dbReference type="InterPro" id="IPR006190">
    <property type="entry name" value="SAF_AFP_Neu5Ac"/>
</dbReference>